<dbReference type="GO" id="GO:0030154">
    <property type="term" value="P:cell differentiation"/>
    <property type="evidence" value="ECO:0007669"/>
    <property type="project" value="UniProtKB-KW"/>
</dbReference>
<dbReference type="FunFam" id="3.30.70.330:FF:000077">
    <property type="entry name" value="RNA-binding motif protein 24"/>
    <property type="match status" value="1"/>
</dbReference>
<organism evidence="11">
    <name type="scientific">Capitella teleta</name>
    <name type="common">Polychaete worm</name>
    <dbReference type="NCBI Taxonomy" id="283909"/>
    <lineage>
        <taxon>Eukaryota</taxon>
        <taxon>Metazoa</taxon>
        <taxon>Spiralia</taxon>
        <taxon>Lophotrochozoa</taxon>
        <taxon>Annelida</taxon>
        <taxon>Polychaeta</taxon>
        <taxon>Sedentaria</taxon>
        <taxon>Scolecida</taxon>
        <taxon>Capitellidae</taxon>
        <taxon>Capitella</taxon>
    </lineage>
</organism>
<evidence type="ECO:0000256" key="4">
    <source>
        <dbReference type="ARBA" id="ARBA00022664"/>
    </source>
</evidence>
<dbReference type="AlphaFoldDB" id="R7U0J4"/>
<name>R7U0J4_CAPTE</name>
<dbReference type="InterPro" id="IPR000504">
    <property type="entry name" value="RRM_dom"/>
</dbReference>
<dbReference type="SUPFAM" id="SSF54928">
    <property type="entry name" value="RNA-binding domain, RBD"/>
    <property type="match status" value="1"/>
</dbReference>
<feature type="domain" description="RRM" evidence="10">
    <location>
        <begin position="14"/>
        <end position="91"/>
    </location>
</feature>
<evidence type="ECO:0000256" key="1">
    <source>
        <dbReference type="ARBA" id="ARBA00004123"/>
    </source>
</evidence>
<evidence type="ECO:0000256" key="6">
    <source>
        <dbReference type="ARBA" id="ARBA00022884"/>
    </source>
</evidence>
<evidence type="ECO:0000256" key="5">
    <source>
        <dbReference type="ARBA" id="ARBA00022782"/>
    </source>
</evidence>
<keyword evidence="3" id="KW-0963">Cytoplasm</keyword>
<keyword evidence="7" id="KW-0508">mRNA splicing</keyword>
<evidence type="ECO:0000313" key="12">
    <source>
        <dbReference type="EnsemblMetazoa" id="CapteP153918"/>
    </source>
</evidence>
<dbReference type="GO" id="GO:0005634">
    <property type="term" value="C:nucleus"/>
    <property type="evidence" value="ECO:0007669"/>
    <property type="project" value="UniProtKB-SubCell"/>
</dbReference>
<dbReference type="SMART" id="SM00360">
    <property type="entry name" value="RRM"/>
    <property type="match status" value="1"/>
</dbReference>
<accession>R7U0J4</accession>
<keyword evidence="5" id="KW-0221">Differentiation</keyword>
<dbReference type="PANTHER" id="PTHR48024:SF56">
    <property type="entry name" value="HETEROGENEOUS NUCLEAR RIBONUCLEOPROTEIN A0"/>
    <property type="match status" value="1"/>
</dbReference>
<gene>
    <name evidence="11" type="ORF">CAPTEDRAFT_153918</name>
</gene>
<dbReference type="PROSITE" id="PS50102">
    <property type="entry name" value="RRM"/>
    <property type="match status" value="1"/>
</dbReference>
<dbReference type="OrthoDB" id="4207594at2759"/>
<dbReference type="Proteomes" id="UP000014760">
    <property type="component" value="Unassembled WGS sequence"/>
</dbReference>
<comment type="subcellular location">
    <subcellularLocation>
        <location evidence="2">Cytoplasm</location>
    </subcellularLocation>
    <subcellularLocation>
        <location evidence="1">Nucleus</location>
    </subcellularLocation>
</comment>
<reference evidence="11 13" key="2">
    <citation type="journal article" date="2013" name="Nature">
        <title>Insights into bilaterian evolution from three spiralian genomes.</title>
        <authorList>
            <person name="Simakov O."/>
            <person name="Marletaz F."/>
            <person name="Cho S.J."/>
            <person name="Edsinger-Gonzales E."/>
            <person name="Havlak P."/>
            <person name="Hellsten U."/>
            <person name="Kuo D.H."/>
            <person name="Larsson T."/>
            <person name="Lv J."/>
            <person name="Arendt D."/>
            <person name="Savage R."/>
            <person name="Osoegawa K."/>
            <person name="de Jong P."/>
            <person name="Grimwood J."/>
            <person name="Chapman J.A."/>
            <person name="Shapiro H."/>
            <person name="Aerts A."/>
            <person name="Otillar R.P."/>
            <person name="Terry A.Y."/>
            <person name="Boore J.L."/>
            <person name="Grigoriev I.V."/>
            <person name="Lindberg D.R."/>
            <person name="Seaver E.C."/>
            <person name="Weisblat D.A."/>
            <person name="Putnam N.H."/>
            <person name="Rokhsar D.S."/>
        </authorList>
    </citation>
    <scope>NUCLEOTIDE SEQUENCE</scope>
    <source>
        <strain evidence="11 13">I ESC-2004</strain>
    </source>
</reference>
<sequence length="230" mass="24101">MSTGGVQQKDTTFTKIFVGGLPYHTTDESLREFFQQFGDIEEAVVITDRGTGKSRGYGFVTMTDRTAAERACKEPNPIIDGRKANVNLAYLGAKPRIQSLPFAIKAGIPGGFVAGQIPGLPQFVYPSAAYMSSPGGVAMPVSPHSPLSPTTAGALSLDYAAAGYPAAAAAQIPTAYEAAYPYTTGASYVSPATYQAYAAAAAASVQSAQPTISPFAASHYQAQQLQERMQ</sequence>
<evidence type="ECO:0000256" key="2">
    <source>
        <dbReference type="ARBA" id="ARBA00004496"/>
    </source>
</evidence>
<evidence type="ECO:0000313" key="11">
    <source>
        <dbReference type="EMBL" id="ELT97181.1"/>
    </source>
</evidence>
<dbReference type="Pfam" id="PF00076">
    <property type="entry name" value="RRM_1"/>
    <property type="match status" value="1"/>
</dbReference>
<evidence type="ECO:0000256" key="3">
    <source>
        <dbReference type="ARBA" id="ARBA00022490"/>
    </source>
</evidence>
<dbReference type="OMA" id="FAFGMPQ"/>
<dbReference type="InterPro" id="IPR050886">
    <property type="entry name" value="RNA-binding_reg"/>
</dbReference>
<dbReference type="GO" id="GO:0006397">
    <property type="term" value="P:mRNA processing"/>
    <property type="evidence" value="ECO:0007669"/>
    <property type="project" value="UniProtKB-KW"/>
</dbReference>
<dbReference type="GO" id="GO:0005737">
    <property type="term" value="C:cytoplasm"/>
    <property type="evidence" value="ECO:0007669"/>
    <property type="project" value="UniProtKB-SubCell"/>
</dbReference>
<evidence type="ECO:0000256" key="8">
    <source>
        <dbReference type="ARBA" id="ARBA00023242"/>
    </source>
</evidence>
<protein>
    <recommendedName>
        <fullName evidence="10">RRM domain-containing protein</fullName>
    </recommendedName>
</protein>
<keyword evidence="4" id="KW-0507">mRNA processing</keyword>
<dbReference type="STRING" id="283909.R7U0J4"/>
<keyword evidence="6 9" id="KW-0694">RNA-binding</keyword>
<proteinExistence type="predicted"/>
<reference evidence="13" key="1">
    <citation type="submission" date="2012-12" db="EMBL/GenBank/DDBJ databases">
        <authorList>
            <person name="Hellsten U."/>
            <person name="Grimwood J."/>
            <person name="Chapman J.A."/>
            <person name="Shapiro H."/>
            <person name="Aerts A."/>
            <person name="Otillar R.P."/>
            <person name="Terry A.Y."/>
            <person name="Boore J.L."/>
            <person name="Simakov O."/>
            <person name="Marletaz F."/>
            <person name="Cho S.-J."/>
            <person name="Edsinger-Gonzales E."/>
            <person name="Havlak P."/>
            <person name="Kuo D.-H."/>
            <person name="Larsson T."/>
            <person name="Lv J."/>
            <person name="Arendt D."/>
            <person name="Savage R."/>
            <person name="Osoegawa K."/>
            <person name="de Jong P."/>
            <person name="Lindberg D.R."/>
            <person name="Seaver E.C."/>
            <person name="Weisblat D.A."/>
            <person name="Putnam N.H."/>
            <person name="Grigoriev I.V."/>
            <person name="Rokhsar D.S."/>
        </authorList>
    </citation>
    <scope>NUCLEOTIDE SEQUENCE</scope>
    <source>
        <strain evidence="13">I ESC-2004</strain>
    </source>
</reference>
<reference evidence="12" key="3">
    <citation type="submission" date="2015-06" db="UniProtKB">
        <authorList>
            <consortium name="EnsemblMetazoa"/>
        </authorList>
    </citation>
    <scope>IDENTIFICATION</scope>
</reference>
<dbReference type="Gene3D" id="3.30.70.330">
    <property type="match status" value="1"/>
</dbReference>
<dbReference type="EMBL" id="AMQN01002201">
    <property type="status" value="NOT_ANNOTATED_CDS"/>
    <property type="molecule type" value="Genomic_DNA"/>
</dbReference>
<dbReference type="CDD" id="cd12384">
    <property type="entry name" value="RRM_RBM24_RBM38_like"/>
    <property type="match status" value="1"/>
</dbReference>
<dbReference type="HOGENOM" id="CLU_065652_0_1_1"/>
<dbReference type="InterPro" id="IPR035979">
    <property type="entry name" value="RBD_domain_sf"/>
</dbReference>
<keyword evidence="13" id="KW-1185">Reference proteome</keyword>
<dbReference type="PANTHER" id="PTHR48024">
    <property type="entry name" value="GEO13361P1-RELATED"/>
    <property type="match status" value="1"/>
</dbReference>
<evidence type="ECO:0000259" key="10">
    <source>
        <dbReference type="PROSITE" id="PS50102"/>
    </source>
</evidence>
<evidence type="ECO:0000313" key="13">
    <source>
        <dbReference type="Proteomes" id="UP000014760"/>
    </source>
</evidence>
<keyword evidence="8" id="KW-0539">Nucleus</keyword>
<evidence type="ECO:0000256" key="7">
    <source>
        <dbReference type="ARBA" id="ARBA00023187"/>
    </source>
</evidence>
<dbReference type="EMBL" id="KB308638">
    <property type="protein sequence ID" value="ELT97181.1"/>
    <property type="molecule type" value="Genomic_DNA"/>
</dbReference>
<dbReference type="GO" id="GO:0003730">
    <property type="term" value="F:mRNA 3'-UTR binding"/>
    <property type="evidence" value="ECO:0007669"/>
    <property type="project" value="TreeGrafter"/>
</dbReference>
<dbReference type="InterPro" id="IPR012677">
    <property type="entry name" value="Nucleotide-bd_a/b_plait_sf"/>
</dbReference>
<dbReference type="GO" id="GO:0008380">
    <property type="term" value="P:RNA splicing"/>
    <property type="evidence" value="ECO:0007669"/>
    <property type="project" value="UniProtKB-KW"/>
</dbReference>
<dbReference type="EnsemblMetazoa" id="CapteT153918">
    <property type="protein sequence ID" value="CapteP153918"/>
    <property type="gene ID" value="CapteG153918"/>
</dbReference>
<evidence type="ECO:0000256" key="9">
    <source>
        <dbReference type="PROSITE-ProRule" id="PRU00176"/>
    </source>
</evidence>
<dbReference type="FunCoup" id="R7U0J4">
    <property type="interactions" value="172"/>
</dbReference>